<protein>
    <submittedName>
        <fullName evidence="1">Uncharacterized protein</fullName>
    </submittedName>
</protein>
<name>A0ABW1BJL6_9ACTN</name>
<reference evidence="2" key="1">
    <citation type="journal article" date="2019" name="Int. J. Syst. Evol. Microbiol.">
        <title>The Global Catalogue of Microorganisms (GCM) 10K type strain sequencing project: providing services to taxonomists for standard genome sequencing and annotation.</title>
        <authorList>
            <consortium name="The Broad Institute Genomics Platform"/>
            <consortium name="The Broad Institute Genome Sequencing Center for Infectious Disease"/>
            <person name="Wu L."/>
            <person name="Ma J."/>
        </authorList>
    </citation>
    <scope>NUCLEOTIDE SEQUENCE [LARGE SCALE GENOMIC DNA]</scope>
    <source>
        <strain evidence="2">JCM 9918</strain>
    </source>
</reference>
<dbReference type="RefSeq" id="WP_272172168.1">
    <property type="nucleotide sequence ID" value="NZ_JAQOSL010000046.1"/>
</dbReference>
<dbReference type="EMBL" id="JBHSNZ010000038">
    <property type="protein sequence ID" value="MFC5812635.1"/>
    <property type="molecule type" value="Genomic_DNA"/>
</dbReference>
<evidence type="ECO:0000313" key="1">
    <source>
        <dbReference type="EMBL" id="MFC5812635.1"/>
    </source>
</evidence>
<evidence type="ECO:0000313" key="2">
    <source>
        <dbReference type="Proteomes" id="UP001596112"/>
    </source>
</evidence>
<comment type="caution">
    <text evidence="1">The sequence shown here is derived from an EMBL/GenBank/DDBJ whole genome shotgun (WGS) entry which is preliminary data.</text>
</comment>
<accession>A0ABW1BJL6</accession>
<keyword evidence="2" id="KW-1185">Reference proteome</keyword>
<organism evidence="1 2">
    <name type="scientific">Streptomyces heilongjiangensis</name>
    <dbReference type="NCBI Taxonomy" id="945052"/>
    <lineage>
        <taxon>Bacteria</taxon>
        <taxon>Bacillati</taxon>
        <taxon>Actinomycetota</taxon>
        <taxon>Actinomycetes</taxon>
        <taxon>Kitasatosporales</taxon>
        <taxon>Streptomycetaceae</taxon>
        <taxon>Streptomyces</taxon>
    </lineage>
</organism>
<proteinExistence type="predicted"/>
<gene>
    <name evidence="1" type="ORF">ACFQGO_34885</name>
</gene>
<dbReference type="Proteomes" id="UP001596112">
    <property type="component" value="Unassembled WGS sequence"/>
</dbReference>
<sequence>MSQDLNAELSRIYERCIEQVRTIAALDPTKPVEDWNQYTCTSANEFASDVEMAWIGAHPGHEARDTYRAIMGGVPIERESVRGDSPTRYITYGLTSFARVLQCIEAMRVGQFDPHVPGGIIRNDED</sequence>